<proteinExistence type="predicted"/>
<dbReference type="OrthoDB" id="4580425at2759"/>
<accession>A0A136JJC9</accession>
<dbReference type="InParanoid" id="A0A136JJC9"/>
<organism evidence="2 3">
    <name type="scientific">Microdochium bolleyi</name>
    <dbReference type="NCBI Taxonomy" id="196109"/>
    <lineage>
        <taxon>Eukaryota</taxon>
        <taxon>Fungi</taxon>
        <taxon>Dikarya</taxon>
        <taxon>Ascomycota</taxon>
        <taxon>Pezizomycotina</taxon>
        <taxon>Sordariomycetes</taxon>
        <taxon>Xylariomycetidae</taxon>
        <taxon>Xylariales</taxon>
        <taxon>Microdochiaceae</taxon>
        <taxon>Microdochium</taxon>
    </lineage>
</organism>
<feature type="region of interest" description="Disordered" evidence="1">
    <location>
        <begin position="1"/>
        <end position="21"/>
    </location>
</feature>
<evidence type="ECO:0000313" key="2">
    <source>
        <dbReference type="EMBL" id="KXJ97251.1"/>
    </source>
</evidence>
<evidence type="ECO:0000313" key="3">
    <source>
        <dbReference type="Proteomes" id="UP000070501"/>
    </source>
</evidence>
<sequence>MVTTTAPGTFGPHRPLSEVDRPASPARALIFPDNLEDSPDVLEYVGFTPERAAELWAAWVAFTYRQAGSASKPFITWVLGQLGDFRGDDTVQNHGEWRLHMSEAGLSLDFQDCVLEPYFESIRKRETCTYWVVANIEGRYANVQSLKAAREAADDYFMMQVPGILRVQIVPTSGSGAAQDPDGPLPARVDHDSELPTSRSSEPAAPAKLQPKPEPAVVPDHHHHHRDNPQATVEPSSVLGTAATLHETDLVGKRAPSLLSHRPRDSQL</sequence>
<dbReference type="EMBL" id="KQ964245">
    <property type="protein sequence ID" value="KXJ97251.1"/>
    <property type="molecule type" value="Genomic_DNA"/>
</dbReference>
<dbReference type="STRING" id="196109.A0A136JJC9"/>
<gene>
    <name evidence="2" type="ORF">Micbo1qcDRAFT_199965</name>
</gene>
<dbReference type="AlphaFoldDB" id="A0A136JJC9"/>
<protein>
    <submittedName>
        <fullName evidence="2">Uncharacterized protein</fullName>
    </submittedName>
</protein>
<feature type="compositionally biased region" description="Polar residues" evidence="1">
    <location>
        <begin position="229"/>
        <end position="239"/>
    </location>
</feature>
<feature type="region of interest" description="Disordered" evidence="1">
    <location>
        <begin position="173"/>
        <end position="268"/>
    </location>
</feature>
<name>A0A136JJC9_9PEZI</name>
<reference evidence="3" key="1">
    <citation type="submission" date="2016-02" db="EMBL/GenBank/DDBJ databases">
        <title>Draft genome sequence of Microdochium bolleyi, a fungal endophyte of beachgrass.</title>
        <authorList>
            <consortium name="DOE Joint Genome Institute"/>
            <person name="David A.S."/>
            <person name="May G."/>
            <person name="Haridas S."/>
            <person name="Lim J."/>
            <person name="Wang M."/>
            <person name="Labutti K."/>
            <person name="Lipzen A."/>
            <person name="Barry K."/>
            <person name="Grigoriev I.V."/>
        </authorList>
    </citation>
    <scope>NUCLEOTIDE SEQUENCE [LARGE SCALE GENOMIC DNA]</scope>
    <source>
        <strain evidence="3">J235TASD1</strain>
    </source>
</reference>
<keyword evidence="3" id="KW-1185">Reference proteome</keyword>
<dbReference type="Proteomes" id="UP000070501">
    <property type="component" value="Unassembled WGS sequence"/>
</dbReference>
<evidence type="ECO:0000256" key="1">
    <source>
        <dbReference type="SAM" id="MobiDB-lite"/>
    </source>
</evidence>